<gene>
    <name evidence="2" type="ORF">YM304_04500</name>
</gene>
<protein>
    <recommendedName>
        <fullName evidence="1">SnoaL-like domain-containing protein</fullName>
    </recommendedName>
</protein>
<feature type="domain" description="SnoaL-like" evidence="1">
    <location>
        <begin position="10"/>
        <end position="110"/>
    </location>
</feature>
<dbReference type="KEGG" id="aym:YM304_04500"/>
<dbReference type="EMBL" id="AP012057">
    <property type="protein sequence ID" value="BAN00764.1"/>
    <property type="molecule type" value="Genomic_DNA"/>
</dbReference>
<sequence length="274" mass="30097">MPGPAYEIVQQFGNVEDDQRYTRLVDLFADGAVYYDPFFGAQRGKAAIRTFMEHMEEVVPGSGATFASWHTEADTNCGWAKWDMVAPNADGEPVAVPGQSLYRLRHGKVTFVADYLDADAYRALRGADAKVPDHASSIGLSAADTNRGGSGADLMRQFWQIQTTQRYTELAALFTDDAVFTDQVNGEMHGIDEITAFLAHMEQKIPSAGARFELVDTAGDSTVGWSQWWYRFEHGAVPGWTLHTFDGGKISADHDFFDVSLARTLASRASAGSH</sequence>
<dbReference type="SMR" id="A0A6C7DVN6"/>
<dbReference type="InterPro" id="IPR032710">
    <property type="entry name" value="NTF2-like_dom_sf"/>
</dbReference>
<evidence type="ECO:0000313" key="2">
    <source>
        <dbReference type="EMBL" id="BAN00764.1"/>
    </source>
</evidence>
<proteinExistence type="predicted"/>
<dbReference type="Proteomes" id="UP000011863">
    <property type="component" value="Chromosome"/>
</dbReference>
<dbReference type="AlphaFoldDB" id="A0A6C7DVN6"/>
<evidence type="ECO:0000259" key="1">
    <source>
        <dbReference type="Pfam" id="PF12680"/>
    </source>
</evidence>
<organism evidence="2 3">
    <name type="scientific">Ilumatobacter coccineus (strain NBRC 103263 / KCTC 29153 / YM16-304)</name>
    <dbReference type="NCBI Taxonomy" id="1313172"/>
    <lineage>
        <taxon>Bacteria</taxon>
        <taxon>Bacillati</taxon>
        <taxon>Actinomycetota</taxon>
        <taxon>Acidimicrobiia</taxon>
        <taxon>Acidimicrobiales</taxon>
        <taxon>Ilumatobacteraceae</taxon>
        <taxon>Ilumatobacter</taxon>
    </lineage>
</organism>
<dbReference type="SUPFAM" id="SSF54427">
    <property type="entry name" value="NTF2-like"/>
    <property type="match status" value="2"/>
</dbReference>
<dbReference type="RefSeq" id="WP_015440012.1">
    <property type="nucleotide sequence ID" value="NC_020520.1"/>
</dbReference>
<dbReference type="InterPro" id="IPR037401">
    <property type="entry name" value="SnoaL-like"/>
</dbReference>
<dbReference type="Pfam" id="PF12680">
    <property type="entry name" value="SnoaL_2"/>
    <property type="match status" value="2"/>
</dbReference>
<dbReference type="Gene3D" id="3.10.450.50">
    <property type="match status" value="2"/>
</dbReference>
<evidence type="ECO:0000313" key="3">
    <source>
        <dbReference type="Proteomes" id="UP000011863"/>
    </source>
</evidence>
<accession>A0A6C7DVN6</accession>
<keyword evidence="3" id="KW-1185">Reference proteome</keyword>
<reference evidence="2 3" key="1">
    <citation type="journal article" date="2013" name="Int. J. Syst. Evol. Microbiol.">
        <title>Ilumatobacter nonamiense sp. nov. and Ilumatobacter coccineum sp. nov., isolated from seashore sand.</title>
        <authorList>
            <person name="Matsumoto A."/>
            <person name="Kasai H."/>
            <person name="Matsuo Y."/>
            <person name="Shizuri Y."/>
            <person name="Ichikawa N."/>
            <person name="Fujita N."/>
            <person name="Omura S."/>
            <person name="Takahashi Y."/>
        </authorList>
    </citation>
    <scope>NUCLEOTIDE SEQUENCE [LARGE SCALE GENOMIC DNA]</scope>
    <source>
        <strain evidence="3">NBRC 103263 / KCTC 29153 / YM16-304</strain>
    </source>
</reference>
<name>A0A6C7DVN6_ILUCY</name>
<feature type="domain" description="SnoaL-like" evidence="1">
    <location>
        <begin position="156"/>
        <end position="251"/>
    </location>
</feature>